<dbReference type="RefSeq" id="WP_118271680.1">
    <property type="nucleotide sequence ID" value="NZ_QSJI01000002.1"/>
</dbReference>
<dbReference type="NCBIfam" id="TIGR04092">
    <property type="entry name" value="LTA_DltD"/>
    <property type="match status" value="1"/>
</dbReference>
<accession>A0A414FYE7</accession>
<comment type="caution">
    <text evidence="2">The sequence shown here is derived from an EMBL/GenBank/DDBJ whole genome shotgun (WGS) entry which is preliminary data.</text>
</comment>
<dbReference type="EMBL" id="QSJI01000002">
    <property type="protein sequence ID" value="RHD56659.1"/>
    <property type="molecule type" value="Genomic_DNA"/>
</dbReference>
<evidence type="ECO:0000313" key="2">
    <source>
        <dbReference type="EMBL" id="RHD56659.1"/>
    </source>
</evidence>
<dbReference type="Pfam" id="PF04914">
    <property type="entry name" value="DltD"/>
    <property type="match status" value="1"/>
</dbReference>
<dbReference type="AlphaFoldDB" id="A0A414FYE7"/>
<evidence type="ECO:0000256" key="1">
    <source>
        <dbReference type="SAM" id="SignalP"/>
    </source>
</evidence>
<reference evidence="2 3" key="1">
    <citation type="submission" date="2018-08" db="EMBL/GenBank/DDBJ databases">
        <title>A genome reference for cultivated species of the human gut microbiota.</title>
        <authorList>
            <person name="Zou Y."/>
            <person name="Xue W."/>
            <person name="Luo G."/>
        </authorList>
    </citation>
    <scope>NUCLEOTIDE SEQUENCE [LARGE SCALE GENOMIC DNA]</scope>
    <source>
        <strain evidence="2 3">AM30-5LB</strain>
    </source>
</reference>
<gene>
    <name evidence="2" type="primary">dltD</name>
    <name evidence="2" type="ORF">DW787_03735</name>
</gene>
<dbReference type="InterPro" id="IPR006998">
    <property type="entry name" value="DltD"/>
</dbReference>
<dbReference type="PANTHER" id="PTHR40039">
    <property type="entry name" value="PROTEIN DLTD"/>
    <property type="match status" value="1"/>
</dbReference>
<proteinExistence type="predicted"/>
<dbReference type="SUPFAM" id="SSF52266">
    <property type="entry name" value="SGNH hydrolase"/>
    <property type="match status" value="1"/>
</dbReference>
<protein>
    <submittedName>
        <fullName evidence="2">D-alanyl-lipoteichoic acid biosynthesis protein DltD</fullName>
    </submittedName>
</protein>
<name>A0A414FYE7_9ACTN</name>
<dbReference type="InterPro" id="IPR023896">
    <property type="entry name" value="LTA_DltD"/>
</dbReference>
<dbReference type="PANTHER" id="PTHR40039:SF1">
    <property type="entry name" value="PROTEIN DLTD"/>
    <property type="match status" value="1"/>
</dbReference>
<feature type="signal peptide" evidence="1">
    <location>
        <begin position="1"/>
        <end position="23"/>
    </location>
</feature>
<dbReference type="Proteomes" id="UP000286050">
    <property type="component" value="Unassembled WGS sequence"/>
</dbReference>
<dbReference type="Gene3D" id="3.40.50.1110">
    <property type="entry name" value="SGNH hydrolase"/>
    <property type="match status" value="1"/>
</dbReference>
<evidence type="ECO:0000313" key="3">
    <source>
        <dbReference type="Proteomes" id="UP000286050"/>
    </source>
</evidence>
<dbReference type="InterPro" id="IPR036514">
    <property type="entry name" value="SGNH_hydro_sf"/>
</dbReference>
<keyword evidence="1" id="KW-0732">Signal</keyword>
<feature type="chain" id="PRO_5019169424" evidence="1">
    <location>
        <begin position="24"/>
        <end position="405"/>
    </location>
</feature>
<sequence>MRRRIIALALAATLAVGGGGAYAWESRLTDEDAPFVGYPTAQEVSSWQLMRGQYERSAERGESVAPVFGSSELNPGPAGFSHPGNLLAPGTYDVGALMAGRAGCADLWQAIEIGAFASVADAPRRVVLSPSIQWFMTYRRPARDFPDVYSSGAFEAFMANGDISDGLKRRVAQRAAEYGAGEPANEGPVERIVRDVDEAAKTLASDVRLAHDLALDGRSSGVAVDATAPRPPRATGGPDWDAVFTEADRAARAQATGNDLGMSDAWYGKHFKTWLEGANKSWKVRGDEYFSSQEFEDFKMVLDVCRETGVEPLIVIQPVKGAAYDQTVYTCEVRQQYYRMVRDAAADAGFQVADFSGHEYDRYFLRDYSHPSELGSAYYSKAIYTFLKTGYADTGPSGDVLLAGA</sequence>
<organism evidence="2 3">
    <name type="scientific">Collinsella intestinalis</name>
    <dbReference type="NCBI Taxonomy" id="147207"/>
    <lineage>
        <taxon>Bacteria</taxon>
        <taxon>Bacillati</taxon>
        <taxon>Actinomycetota</taxon>
        <taxon>Coriobacteriia</taxon>
        <taxon>Coriobacteriales</taxon>
        <taxon>Coriobacteriaceae</taxon>
        <taxon>Collinsella</taxon>
    </lineage>
</organism>